<reference evidence="2 3" key="1">
    <citation type="submission" date="2020-10" db="EMBL/GenBank/DDBJ databases">
        <title>The Coptis chinensis genome and diversification of protoberbering-type alkaloids.</title>
        <authorList>
            <person name="Wang B."/>
            <person name="Shu S."/>
            <person name="Song C."/>
            <person name="Liu Y."/>
        </authorList>
    </citation>
    <scope>NUCLEOTIDE SEQUENCE [LARGE SCALE GENOMIC DNA]</scope>
    <source>
        <strain evidence="2">HL-2020</strain>
        <tissue evidence="2">Leaf</tissue>
    </source>
</reference>
<dbReference type="EMBL" id="JADFTS010000009">
    <property type="protein sequence ID" value="KAF9590139.1"/>
    <property type="molecule type" value="Genomic_DNA"/>
</dbReference>
<protein>
    <recommendedName>
        <fullName evidence="4">Protein NUCLEAR FUSION DEFECTIVE 6, chloroplastic/mitochondrial</fullName>
    </recommendedName>
</protein>
<comment type="caution">
    <text evidence="2">The sequence shown here is derived from an EMBL/GenBank/DDBJ whole genome shotgun (WGS) entry which is preliminary data.</text>
</comment>
<name>A0A835LFP3_9MAGN</name>
<sequence>MSTAASCARSFLRSTSKASRSSASPFRLPKQKPLTNGIFRSPVEMSCCVESLMPFHTATASALLTSVLSVSSPTL</sequence>
<organism evidence="2 3">
    <name type="scientific">Coptis chinensis</name>
    <dbReference type="NCBI Taxonomy" id="261450"/>
    <lineage>
        <taxon>Eukaryota</taxon>
        <taxon>Viridiplantae</taxon>
        <taxon>Streptophyta</taxon>
        <taxon>Embryophyta</taxon>
        <taxon>Tracheophyta</taxon>
        <taxon>Spermatophyta</taxon>
        <taxon>Magnoliopsida</taxon>
        <taxon>Ranunculales</taxon>
        <taxon>Ranunculaceae</taxon>
        <taxon>Coptidoideae</taxon>
        <taxon>Coptis</taxon>
    </lineage>
</organism>
<evidence type="ECO:0000313" key="2">
    <source>
        <dbReference type="EMBL" id="KAF9590139.1"/>
    </source>
</evidence>
<dbReference type="GO" id="GO:0005739">
    <property type="term" value="C:mitochondrion"/>
    <property type="evidence" value="ECO:0007669"/>
    <property type="project" value="TreeGrafter"/>
</dbReference>
<dbReference type="PANTHER" id="PTHR33156">
    <property type="entry name" value="OS02G0230000 PROTEIN"/>
    <property type="match status" value="1"/>
</dbReference>
<evidence type="ECO:0000256" key="1">
    <source>
        <dbReference type="SAM" id="MobiDB-lite"/>
    </source>
</evidence>
<dbReference type="AlphaFoldDB" id="A0A835LFP3"/>
<feature type="region of interest" description="Disordered" evidence="1">
    <location>
        <begin position="1"/>
        <end position="35"/>
    </location>
</feature>
<dbReference type="Proteomes" id="UP000631114">
    <property type="component" value="Unassembled WGS sequence"/>
</dbReference>
<dbReference type="PANTHER" id="PTHR33156:SF59">
    <property type="entry name" value="PROTEIN NUCLEAR FUSION DEFECTIVE 6, CHLOROPLASTIC_MITOCHONDRIAL-LIKE"/>
    <property type="match status" value="1"/>
</dbReference>
<dbReference type="InterPro" id="IPR043459">
    <property type="entry name" value="NFD6/NOXY2-like"/>
</dbReference>
<gene>
    <name evidence="2" type="ORF">IFM89_031743</name>
</gene>
<dbReference type="OrthoDB" id="736963at2759"/>
<proteinExistence type="predicted"/>
<keyword evidence="3" id="KW-1185">Reference proteome</keyword>
<evidence type="ECO:0008006" key="4">
    <source>
        <dbReference type="Google" id="ProtNLM"/>
    </source>
</evidence>
<feature type="compositionally biased region" description="Low complexity" evidence="1">
    <location>
        <begin position="10"/>
        <end position="24"/>
    </location>
</feature>
<accession>A0A835LFP3</accession>
<evidence type="ECO:0000313" key="3">
    <source>
        <dbReference type="Proteomes" id="UP000631114"/>
    </source>
</evidence>